<accession>A0A194W438</accession>
<dbReference type="AlphaFoldDB" id="A0A194W438"/>
<evidence type="ECO:0000313" key="2">
    <source>
        <dbReference type="Proteomes" id="UP000078559"/>
    </source>
</evidence>
<dbReference type="Proteomes" id="UP000078559">
    <property type="component" value="Chromosome 7"/>
</dbReference>
<sequence>MAKPSCSPLMGWNKTFAIGTLMLVWVFWSLRFLGLGSTDGVLSRLPLVGSAPSPPPAGDEPQPDLRPLVLYTYAESENARANLNFFIRNGLHGKADFVFIFNGETTAPAMIPDEPNIRIVRRENKCFDIGAMGEVLSKDNLWTNYKRFITMNASIRGPFFPVHCQSCWTDTFLNRITDKVKLVGTTLNCIPRTHLQSMLLATDDIGMGILLDPNLALSVSADDFYGTAQDPVGFSSCFTTMKKAVHAEIGITALIQSQGFDVDVVMTAPYSAASFDEFCERSGRPDDFWYNDRYFGTNIHPYETVFMKANRDIDPILLERLTEWHLNANMTSWKTCGR</sequence>
<dbReference type="OrthoDB" id="526941at2759"/>
<evidence type="ECO:0000313" key="1">
    <source>
        <dbReference type="EMBL" id="KUI71032.1"/>
    </source>
</evidence>
<protein>
    <submittedName>
        <fullName evidence="1">Uncharacterized protein</fullName>
    </submittedName>
</protein>
<dbReference type="EMBL" id="CM003104">
    <property type="protein sequence ID" value="KUI71032.1"/>
    <property type="molecule type" value="Genomic_DNA"/>
</dbReference>
<gene>
    <name evidence="1" type="ORF">VM1G_07224</name>
</gene>
<proteinExistence type="predicted"/>
<reference evidence="1" key="1">
    <citation type="submission" date="2014-12" db="EMBL/GenBank/DDBJ databases">
        <title>Genome Sequence of Valsa Canker Pathogens Uncovers a Specific Adaption of Colonization on Woody Bark.</title>
        <authorList>
            <person name="Yin Z."/>
            <person name="Liu H."/>
            <person name="Gao X."/>
            <person name="Li Z."/>
            <person name="Song N."/>
            <person name="Ke X."/>
            <person name="Dai Q."/>
            <person name="Wu Y."/>
            <person name="Sun Y."/>
            <person name="Xu J.-R."/>
            <person name="Kang Z.K."/>
            <person name="Wang L."/>
            <person name="Huang L."/>
        </authorList>
    </citation>
    <scope>NUCLEOTIDE SEQUENCE [LARGE SCALE GENOMIC DNA]</scope>
    <source>
        <strain evidence="1">03-8</strain>
    </source>
</reference>
<organism evidence="1 2">
    <name type="scientific">Cytospora mali</name>
    <name type="common">Apple Valsa canker fungus</name>
    <name type="synonym">Valsa mali</name>
    <dbReference type="NCBI Taxonomy" id="578113"/>
    <lineage>
        <taxon>Eukaryota</taxon>
        <taxon>Fungi</taxon>
        <taxon>Dikarya</taxon>
        <taxon>Ascomycota</taxon>
        <taxon>Pezizomycotina</taxon>
        <taxon>Sordariomycetes</taxon>
        <taxon>Sordariomycetidae</taxon>
        <taxon>Diaporthales</taxon>
        <taxon>Cytosporaceae</taxon>
        <taxon>Cytospora</taxon>
    </lineage>
</organism>
<keyword evidence="2" id="KW-1185">Reference proteome</keyword>
<name>A0A194W438_CYTMA</name>